<evidence type="ECO:0000313" key="7">
    <source>
        <dbReference type="EMBL" id="KAG8377917.1"/>
    </source>
</evidence>
<comment type="caution">
    <text evidence="7">The sequence shown here is derived from an EMBL/GenBank/DDBJ whole genome shotgun (WGS) entry which is preliminary data.</text>
</comment>
<evidence type="ECO:0000259" key="6">
    <source>
        <dbReference type="Pfam" id="PF00931"/>
    </source>
</evidence>
<dbReference type="PANTHER" id="PTHR36766">
    <property type="entry name" value="PLANT BROAD-SPECTRUM MILDEW RESISTANCE PROTEIN RPW8"/>
    <property type="match status" value="1"/>
</dbReference>
<dbReference type="Gene3D" id="3.40.50.300">
    <property type="entry name" value="P-loop containing nucleotide triphosphate hydrolases"/>
    <property type="match status" value="1"/>
</dbReference>
<keyword evidence="4" id="KW-0067">ATP-binding</keyword>
<evidence type="ECO:0000256" key="1">
    <source>
        <dbReference type="ARBA" id="ARBA00008894"/>
    </source>
</evidence>
<organism evidence="7 8">
    <name type="scientific">Buddleja alternifolia</name>
    <dbReference type="NCBI Taxonomy" id="168488"/>
    <lineage>
        <taxon>Eukaryota</taxon>
        <taxon>Viridiplantae</taxon>
        <taxon>Streptophyta</taxon>
        <taxon>Embryophyta</taxon>
        <taxon>Tracheophyta</taxon>
        <taxon>Spermatophyta</taxon>
        <taxon>Magnoliopsida</taxon>
        <taxon>eudicotyledons</taxon>
        <taxon>Gunneridae</taxon>
        <taxon>Pentapetalae</taxon>
        <taxon>asterids</taxon>
        <taxon>lamiids</taxon>
        <taxon>Lamiales</taxon>
        <taxon>Scrophulariaceae</taxon>
        <taxon>Buddlejeae</taxon>
        <taxon>Buddleja</taxon>
    </lineage>
</organism>
<protein>
    <recommendedName>
        <fullName evidence="6">NB-ARC domain-containing protein</fullName>
    </recommendedName>
</protein>
<evidence type="ECO:0000256" key="4">
    <source>
        <dbReference type="ARBA" id="ARBA00022840"/>
    </source>
</evidence>
<evidence type="ECO:0000256" key="3">
    <source>
        <dbReference type="ARBA" id="ARBA00022821"/>
    </source>
</evidence>
<dbReference type="GO" id="GO:0043531">
    <property type="term" value="F:ADP binding"/>
    <property type="evidence" value="ECO:0007669"/>
    <property type="project" value="InterPro"/>
</dbReference>
<dbReference type="Proteomes" id="UP000826271">
    <property type="component" value="Unassembled WGS sequence"/>
</dbReference>
<name>A0AAV6XBZ0_9LAMI</name>
<evidence type="ECO:0000256" key="2">
    <source>
        <dbReference type="ARBA" id="ARBA00022741"/>
    </source>
</evidence>
<dbReference type="PRINTS" id="PR00364">
    <property type="entry name" value="DISEASERSIST"/>
</dbReference>
<accession>A0AAV6XBZ0</accession>
<gene>
    <name evidence="7" type="ORF">BUALT_Bualt08G0083400</name>
</gene>
<dbReference type="GO" id="GO:0006952">
    <property type="term" value="P:defense response"/>
    <property type="evidence" value="ECO:0007669"/>
    <property type="project" value="UniProtKB-KW"/>
</dbReference>
<reference evidence="7" key="1">
    <citation type="submission" date="2019-10" db="EMBL/GenBank/DDBJ databases">
        <authorList>
            <person name="Zhang R."/>
            <person name="Pan Y."/>
            <person name="Wang J."/>
            <person name="Ma R."/>
            <person name="Yu S."/>
        </authorList>
    </citation>
    <scope>NUCLEOTIDE SEQUENCE</scope>
    <source>
        <strain evidence="7">LA-IB0</strain>
        <tissue evidence="7">Leaf</tissue>
    </source>
</reference>
<keyword evidence="8" id="KW-1185">Reference proteome</keyword>
<dbReference type="GO" id="GO:0005524">
    <property type="term" value="F:ATP binding"/>
    <property type="evidence" value="ECO:0007669"/>
    <property type="project" value="UniProtKB-KW"/>
</dbReference>
<keyword evidence="5" id="KW-0175">Coiled coil</keyword>
<feature type="coiled-coil region" evidence="5">
    <location>
        <begin position="69"/>
        <end position="96"/>
    </location>
</feature>
<dbReference type="InterPro" id="IPR027417">
    <property type="entry name" value="P-loop_NTPase"/>
</dbReference>
<dbReference type="FunFam" id="3.40.50.300:FF:001091">
    <property type="entry name" value="Probable disease resistance protein At1g61300"/>
    <property type="match status" value="1"/>
</dbReference>
<dbReference type="PANTHER" id="PTHR36766:SF44">
    <property type="entry name" value="NBS-CODING RESISTANCE GENE ANALOG"/>
    <property type="match status" value="1"/>
</dbReference>
<dbReference type="AlphaFoldDB" id="A0AAV6XBZ0"/>
<dbReference type="SUPFAM" id="SSF52540">
    <property type="entry name" value="P-loop containing nucleoside triphosphate hydrolases"/>
    <property type="match status" value="1"/>
</dbReference>
<dbReference type="Pfam" id="PF00931">
    <property type="entry name" value="NB-ARC"/>
    <property type="match status" value="1"/>
</dbReference>
<evidence type="ECO:0000256" key="5">
    <source>
        <dbReference type="SAM" id="Coils"/>
    </source>
</evidence>
<comment type="similarity">
    <text evidence="1">Belongs to the disease resistance NB-LRR family.</text>
</comment>
<dbReference type="Gene3D" id="1.20.5.4130">
    <property type="match status" value="1"/>
</dbReference>
<sequence length="314" mass="36576">MAYYAALASIMELLEEIIRYSSNGDEAADCLERRIRDVSYRAQDIVESNIHGAKRSFVMFATQRLMYRLSQEYQDLKKVKKEVESIVKEITRIKEIYNNEDFQLKYYYAEVGASKQAASGMVGFDEQLTTIKAQLCAESHKLQIISVVGMGGIGKTTLARNVFDDDLIVYHFHVRIWMTISQDYHIQKVLRAIQDSLKVVNEESREVSDEELSEYIYKHLKGMRYLIVMNNMWDTKVWDDVKRIFPDDSKGSLVLITTRLSDVADYASTFSSVHEMQFFDKEQSWSMLREKVFEQEHCPRELEGLEKSIANNCR</sequence>
<keyword evidence="2" id="KW-0547">Nucleotide-binding</keyword>
<feature type="domain" description="NB-ARC" evidence="6">
    <location>
        <begin position="126"/>
        <end position="297"/>
    </location>
</feature>
<dbReference type="InterPro" id="IPR002182">
    <property type="entry name" value="NB-ARC"/>
</dbReference>
<proteinExistence type="inferred from homology"/>
<keyword evidence="3" id="KW-0611">Plant defense</keyword>
<evidence type="ECO:0000313" key="8">
    <source>
        <dbReference type="Proteomes" id="UP000826271"/>
    </source>
</evidence>
<dbReference type="EMBL" id="WHWC01000008">
    <property type="protein sequence ID" value="KAG8377917.1"/>
    <property type="molecule type" value="Genomic_DNA"/>
</dbReference>